<comment type="subcellular location">
    <subcellularLocation>
        <location evidence="5">Cell membrane</location>
        <topology evidence="5">Multi-pass membrane protein</topology>
    </subcellularLocation>
    <subcellularLocation>
        <location evidence="1">Membrane</location>
        <topology evidence="1">Multi-pass membrane protein</topology>
    </subcellularLocation>
</comment>
<dbReference type="PRINTS" id="PR01840">
    <property type="entry name" value="TATCFAMILY"/>
</dbReference>
<evidence type="ECO:0000256" key="2">
    <source>
        <dbReference type="ARBA" id="ARBA00022692"/>
    </source>
</evidence>
<dbReference type="NCBIfam" id="TIGR00945">
    <property type="entry name" value="tatC"/>
    <property type="match status" value="1"/>
</dbReference>
<evidence type="ECO:0000313" key="6">
    <source>
        <dbReference type="EMBL" id="TQE96157.1"/>
    </source>
</evidence>
<evidence type="ECO:0000256" key="4">
    <source>
        <dbReference type="ARBA" id="ARBA00023136"/>
    </source>
</evidence>
<reference evidence="6 7" key="1">
    <citation type="submission" date="2019-06" db="EMBL/GenBank/DDBJ databases">
        <title>Genome sequence of Litorilinea aerophila BAA-2444.</title>
        <authorList>
            <person name="Maclea K.S."/>
            <person name="Maurais E.G."/>
            <person name="Iannazzi L.C."/>
        </authorList>
    </citation>
    <scope>NUCLEOTIDE SEQUENCE [LARGE SCALE GENOMIC DNA]</scope>
    <source>
        <strain evidence="6 7">ATCC BAA-2444</strain>
    </source>
</reference>
<comment type="subunit">
    <text evidence="5">Forms a complex with TatA.</text>
</comment>
<keyword evidence="5" id="KW-1003">Cell membrane</keyword>
<gene>
    <name evidence="5 6" type="primary">tatC</name>
    <name evidence="6" type="ORF">FKZ61_08720</name>
</gene>
<dbReference type="InterPro" id="IPR002033">
    <property type="entry name" value="TatC"/>
</dbReference>
<dbReference type="RefSeq" id="WP_141609710.1">
    <property type="nucleotide sequence ID" value="NZ_VIGC02000009.1"/>
</dbReference>
<keyword evidence="7" id="KW-1185">Reference proteome</keyword>
<comment type="function">
    <text evidence="5">Part of the twin-arginine translocation (Tat) system that transports large folded proteins containing a characteristic twin-arginine motif in their signal peptide across membranes.</text>
</comment>
<feature type="transmembrane region" description="Helical" evidence="5">
    <location>
        <begin position="111"/>
        <end position="138"/>
    </location>
</feature>
<organism evidence="6 7">
    <name type="scientific">Litorilinea aerophila</name>
    <dbReference type="NCBI Taxonomy" id="1204385"/>
    <lineage>
        <taxon>Bacteria</taxon>
        <taxon>Bacillati</taxon>
        <taxon>Chloroflexota</taxon>
        <taxon>Caldilineae</taxon>
        <taxon>Caldilineales</taxon>
        <taxon>Caldilineaceae</taxon>
        <taxon>Litorilinea</taxon>
    </lineage>
</organism>
<evidence type="ECO:0000313" key="7">
    <source>
        <dbReference type="Proteomes" id="UP000317371"/>
    </source>
</evidence>
<keyword evidence="5" id="KW-0653">Protein transport</keyword>
<dbReference type="PANTHER" id="PTHR30371">
    <property type="entry name" value="SEC-INDEPENDENT PROTEIN TRANSLOCASE PROTEIN TATC"/>
    <property type="match status" value="1"/>
</dbReference>
<comment type="similarity">
    <text evidence="5">Belongs to the TatC family.</text>
</comment>
<dbReference type="GO" id="GO:0043953">
    <property type="term" value="P:protein transport by the Tat complex"/>
    <property type="evidence" value="ECO:0007669"/>
    <property type="project" value="UniProtKB-UniRule"/>
</dbReference>
<sequence length="262" mass="29251">MSEQVLDPIEESSMTLLEHLQELRVRLMWIVGGLILGTLVAMIFVTPIIQFITEPLGRYGVKPQAIGPTDTIGIFFKVSFTVGAALAMPIIVYQIVAFVAPGLYPHERRMLLMILPGVMLLFVTGIAFAYFVLMPAAVGFLQNFLGDVIRQDWTIDRYISFITRVVFWIGVSFETPLVMAFLARAGIVSGPSLLGFWRHAIVIVAIIAAAITPTIDPVNMTIVMGPLLVLYFISVGLAYLLYKPREPRDFSQEPFIRQDDDR</sequence>
<dbReference type="PANTHER" id="PTHR30371:SF0">
    <property type="entry name" value="SEC-INDEPENDENT PROTEIN TRANSLOCASE PROTEIN TATC, CHLOROPLASTIC-RELATED"/>
    <property type="match status" value="1"/>
</dbReference>
<accession>A0A540VHB1</accession>
<feature type="transmembrane region" description="Helical" evidence="5">
    <location>
        <begin position="221"/>
        <end position="242"/>
    </location>
</feature>
<keyword evidence="3 5" id="KW-1133">Transmembrane helix</keyword>
<evidence type="ECO:0000256" key="1">
    <source>
        <dbReference type="ARBA" id="ARBA00004141"/>
    </source>
</evidence>
<evidence type="ECO:0000256" key="5">
    <source>
        <dbReference type="HAMAP-Rule" id="MF_00902"/>
    </source>
</evidence>
<feature type="transmembrane region" description="Helical" evidence="5">
    <location>
        <begin position="195"/>
        <end position="215"/>
    </location>
</feature>
<dbReference type="Pfam" id="PF00902">
    <property type="entry name" value="TatC"/>
    <property type="match status" value="1"/>
</dbReference>
<dbReference type="AlphaFoldDB" id="A0A540VHB1"/>
<keyword evidence="5" id="KW-0813">Transport</keyword>
<keyword evidence="4 5" id="KW-0472">Membrane</keyword>
<keyword evidence="5" id="KW-0811">Translocation</keyword>
<dbReference type="InParanoid" id="A0A540VHB1"/>
<protein>
    <recommendedName>
        <fullName evidence="5">Sec-independent protein translocase protein TatC</fullName>
    </recommendedName>
</protein>
<feature type="transmembrane region" description="Helical" evidence="5">
    <location>
        <begin position="72"/>
        <end position="99"/>
    </location>
</feature>
<feature type="transmembrane region" description="Helical" evidence="5">
    <location>
        <begin position="27"/>
        <end position="52"/>
    </location>
</feature>
<keyword evidence="2 5" id="KW-0812">Transmembrane</keyword>
<dbReference type="GO" id="GO:0033281">
    <property type="term" value="C:TAT protein transport complex"/>
    <property type="evidence" value="ECO:0007669"/>
    <property type="project" value="UniProtKB-UniRule"/>
</dbReference>
<dbReference type="GO" id="GO:0009977">
    <property type="term" value="F:proton motive force dependent protein transmembrane transporter activity"/>
    <property type="evidence" value="ECO:0007669"/>
    <property type="project" value="TreeGrafter"/>
</dbReference>
<dbReference type="OrthoDB" id="9777044at2"/>
<comment type="caution">
    <text evidence="6">The sequence shown here is derived from an EMBL/GenBank/DDBJ whole genome shotgun (WGS) entry which is preliminary data.</text>
</comment>
<dbReference type="EMBL" id="VIGC01000009">
    <property type="protein sequence ID" value="TQE96157.1"/>
    <property type="molecule type" value="Genomic_DNA"/>
</dbReference>
<dbReference type="HAMAP" id="MF_00902">
    <property type="entry name" value="TatC"/>
    <property type="match status" value="1"/>
</dbReference>
<dbReference type="Proteomes" id="UP000317371">
    <property type="component" value="Unassembled WGS sequence"/>
</dbReference>
<feature type="transmembrane region" description="Helical" evidence="5">
    <location>
        <begin position="158"/>
        <end position="183"/>
    </location>
</feature>
<dbReference type="FunCoup" id="A0A540VHB1">
    <property type="interactions" value="479"/>
</dbReference>
<dbReference type="GO" id="GO:0065002">
    <property type="term" value="P:intracellular protein transmembrane transport"/>
    <property type="evidence" value="ECO:0007669"/>
    <property type="project" value="TreeGrafter"/>
</dbReference>
<evidence type="ECO:0000256" key="3">
    <source>
        <dbReference type="ARBA" id="ARBA00022989"/>
    </source>
</evidence>
<proteinExistence type="inferred from homology"/>
<name>A0A540VHB1_9CHLR</name>